<proteinExistence type="predicted"/>
<gene>
    <name evidence="2" type="ORF">EFW17_18345</name>
</gene>
<accession>A0A3N0E473</accession>
<dbReference type="InterPro" id="IPR024029">
    <property type="entry name" value="Pyridox_Oxase_FMN-dep"/>
</dbReference>
<protein>
    <submittedName>
        <fullName evidence="2">Pyridoxamine 5'-phosphate oxidase family protein</fullName>
    </submittedName>
</protein>
<evidence type="ECO:0000313" key="3">
    <source>
        <dbReference type="Proteomes" id="UP000269198"/>
    </source>
</evidence>
<keyword evidence="3" id="KW-1185">Reference proteome</keyword>
<dbReference type="SUPFAM" id="SSF50475">
    <property type="entry name" value="FMN-binding split barrel"/>
    <property type="match status" value="1"/>
</dbReference>
<organism evidence="2 3">
    <name type="scientific">Halostreptopolyspora alba</name>
    <dbReference type="NCBI Taxonomy" id="2487137"/>
    <lineage>
        <taxon>Bacteria</taxon>
        <taxon>Bacillati</taxon>
        <taxon>Actinomycetota</taxon>
        <taxon>Actinomycetes</taxon>
        <taxon>Streptosporangiales</taxon>
        <taxon>Nocardiopsidaceae</taxon>
        <taxon>Halostreptopolyspora</taxon>
    </lineage>
</organism>
<dbReference type="EMBL" id="RJMB01000021">
    <property type="protein sequence ID" value="RNL82652.1"/>
    <property type="molecule type" value="Genomic_DNA"/>
</dbReference>
<dbReference type="OrthoDB" id="9790331at2"/>
<dbReference type="Gene3D" id="2.30.110.10">
    <property type="entry name" value="Electron Transport, Fmn-binding Protein, Chain A"/>
    <property type="match status" value="1"/>
</dbReference>
<feature type="domain" description="Pyridoxamine 5'-phosphate oxidase N-terminal" evidence="1">
    <location>
        <begin position="62"/>
        <end position="182"/>
    </location>
</feature>
<dbReference type="InterPro" id="IPR012349">
    <property type="entry name" value="Split_barrel_FMN-bd"/>
</dbReference>
<evidence type="ECO:0000313" key="2">
    <source>
        <dbReference type="EMBL" id="RNL82652.1"/>
    </source>
</evidence>
<sequence>MAGSGGGEPTTPEVRCPATARRGAYVASDVTNWTEITSEAEVREILGEVKRPALDKERAVLTEVDRAWLAASPFCLVATADTGGNCDVSPKGDPAGELVHVLDDTTIAIPERPGNRRADGYRNILGNPHVGLVFVIPGRGDTLRINGRARLVRDAPFMAELAVEGRAPLLAMVVEIDTVFHHCSKAFLRSELWRPETWDPDVVDSRPRIAKTLEQPETPLEELERYYGPGYAERLY</sequence>
<comment type="caution">
    <text evidence="2">The sequence shown here is derived from an EMBL/GenBank/DDBJ whole genome shotgun (WGS) entry which is preliminary data.</text>
</comment>
<evidence type="ECO:0000259" key="1">
    <source>
        <dbReference type="Pfam" id="PF01243"/>
    </source>
</evidence>
<name>A0A3N0E473_9ACTN</name>
<reference evidence="2 3" key="1">
    <citation type="submission" date="2018-11" db="EMBL/GenBank/DDBJ databases">
        <title>The genome draft of YIM 96095.</title>
        <authorList>
            <person name="Tang S.-K."/>
            <person name="Chunyu W.-X."/>
            <person name="Feng Y.-Z."/>
        </authorList>
    </citation>
    <scope>NUCLEOTIDE SEQUENCE [LARGE SCALE GENOMIC DNA]</scope>
    <source>
        <strain evidence="2 3">YIM 96095</strain>
    </source>
</reference>
<dbReference type="PANTHER" id="PTHR42815">
    <property type="entry name" value="FAD-BINDING, PUTATIVE (AFU_ORTHOLOGUE AFUA_6G07600)-RELATED"/>
    <property type="match status" value="1"/>
</dbReference>
<dbReference type="Proteomes" id="UP000269198">
    <property type="component" value="Unassembled WGS sequence"/>
</dbReference>
<dbReference type="PANTHER" id="PTHR42815:SF2">
    <property type="entry name" value="FAD-BINDING, PUTATIVE (AFU_ORTHOLOGUE AFUA_6G07600)-RELATED"/>
    <property type="match status" value="1"/>
</dbReference>
<dbReference type="NCBIfam" id="TIGR04025">
    <property type="entry name" value="PPOX_FMN_DR2398"/>
    <property type="match status" value="1"/>
</dbReference>
<dbReference type="InterPro" id="IPR011576">
    <property type="entry name" value="Pyridox_Oxase_N"/>
</dbReference>
<dbReference type="AlphaFoldDB" id="A0A3N0E473"/>
<dbReference type="Pfam" id="PF01243">
    <property type="entry name" value="PNPOx_N"/>
    <property type="match status" value="1"/>
</dbReference>